<keyword evidence="4 8" id="KW-1133">Transmembrane helix</keyword>
<evidence type="ECO:0000256" key="4">
    <source>
        <dbReference type="ARBA" id="ARBA00022989"/>
    </source>
</evidence>
<dbReference type="Pfam" id="PF00023">
    <property type="entry name" value="Ank"/>
    <property type="match status" value="1"/>
</dbReference>
<keyword evidence="2 8" id="KW-0812">Transmembrane</keyword>
<feature type="repeat" description="ANK" evidence="7">
    <location>
        <begin position="233"/>
        <end position="265"/>
    </location>
</feature>
<keyword evidence="11" id="KW-1185">Reference proteome</keyword>
<evidence type="ECO:0000256" key="8">
    <source>
        <dbReference type="SAM" id="Phobius"/>
    </source>
</evidence>
<dbReference type="InterPro" id="IPR002110">
    <property type="entry name" value="Ankyrin_rpt"/>
</dbReference>
<comment type="subcellular location">
    <subcellularLocation>
        <location evidence="1">Membrane</location>
        <topology evidence="1">Multi-pass membrane protein</topology>
    </subcellularLocation>
</comment>
<dbReference type="PANTHER" id="PTHR24186:SF46">
    <property type="entry name" value="PROTEIN ACCELERATED CELL DEATH 6-LIKE"/>
    <property type="match status" value="1"/>
</dbReference>
<gene>
    <name evidence="10" type="ORF">SASPL_153930</name>
</gene>
<comment type="caution">
    <text evidence="10">The sequence shown here is derived from an EMBL/GenBank/DDBJ whole genome shotgun (WGS) entry which is preliminary data.</text>
</comment>
<dbReference type="OrthoDB" id="598775at2759"/>
<keyword evidence="6 8" id="KW-0472">Membrane</keyword>
<dbReference type="GO" id="GO:0005886">
    <property type="term" value="C:plasma membrane"/>
    <property type="evidence" value="ECO:0007669"/>
    <property type="project" value="TreeGrafter"/>
</dbReference>
<dbReference type="InterPro" id="IPR036770">
    <property type="entry name" value="Ankyrin_rpt-contain_sf"/>
</dbReference>
<dbReference type="Pfam" id="PF12796">
    <property type="entry name" value="Ank_2"/>
    <property type="match status" value="3"/>
</dbReference>
<feature type="transmembrane region" description="Helical" evidence="8">
    <location>
        <begin position="475"/>
        <end position="501"/>
    </location>
</feature>
<keyword evidence="3" id="KW-0677">Repeat</keyword>
<feature type="transmembrane region" description="Helical" evidence="8">
    <location>
        <begin position="435"/>
        <end position="455"/>
    </location>
</feature>
<feature type="transmembrane region" description="Helical" evidence="8">
    <location>
        <begin position="513"/>
        <end position="536"/>
    </location>
</feature>
<dbReference type="PROSITE" id="PS50297">
    <property type="entry name" value="ANK_REP_REGION"/>
    <property type="match status" value="3"/>
</dbReference>
<name>A0A8X8VZD4_SALSN</name>
<sequence length="593" mass="65993">MSVPKYPGLLDEEESFETAQTMDPKLYRAIMKDDILEFVRAMECDRQHGPKVSCVQLGPQNKTVLHVATSYGSYEIVKLICKDLPDLVAEKNARGDTAFHIAARAGSSQLVTLLVNSDFAEGGLREKNEEGNSALHEALKYGHEEVARILINRNPVMPYSLNKEGKSLLYLAAGAGFLTIVRLLMDNPVGSYSTGAKHKNKSPVFAAILGHNIDIIKLLWEKDPSMFQLRNSKGKSPLHAAVCMGFTEGVKFLLDRQFEFAYRKDKQGFHPIHSAASKGLVDMIQMMLQHRPDARELLTAHGQNILHVAARSGKYKAVEYMLKRPEMEMLINEKDADGNTPLHLATIYAHPKLVGILARDKRVIPRLLNNNRQMALDIAEEQIEVGLVSFHKRLTCMALRSVDAPRAHKPTSRSTSFKLRDQPETESWRDKINTILLVATVVATVTFQAGFTVPGGNNNTHYDPGIATMLKKVKFQEFVICNTIAMHTSVIVAVTLLWAQLGDPSSMRLALKSAILLLGIALAMMSIAFLAGVYLVVSTLCWLAITVLLISSSFVFALVVLFVPLCFLGSSNRHIFRRLSYYPFCLVLYALRD</sequence>
<evidence type="ECO:0000313" key="10">
    <source>
        <dbReference type="EMBL" id="KAG6385104.1"/>
    </source>
</evidence>
<evidence type="ECO:0000256" key="1">
    <source>
        <dbReference type="ARBA" id="ARBA00004141"/>
    </source>
</evidence>
<evidence type="ECO:0000256" key="5">
    <source>
        <dbReference type="ARBA" id="ARBA00023043"/>
    </source>
</evidence>
<dbReference type="Gene3D" id="1.25.40.20">
    <property type="entry name" value="Ankyrin repeat-containing domain"/>
    <property type="match status" value="1"/>
</dbReference>
<dbReference type="AlphaFoldDB" id="A0A8X8VZD4"/>
<evidence type="ECO:0000256" key="6">
    <source>
        <dbReference type="ARBA" id="ARBA00023136"/>
    </source>
</evidence>
<dbReference type="EMBL" id="PNBA02000022">
    <property type="protein sequence ID" value="KAG6385104.1"/>
    <property type="molecule type" value="Genomic_DNA"/>
</dbReference>
<proteinExistence type="predicted"/>
<reference evidence="10" key="1">
    <citation type="submission" date="2018-01" db="EMBL/GenBank/DDBJ databases">
        <authorList>
            <person name="Mao J.F."/>
        </authorList>
    </citation>
    <scope>NUCLEOTIDE SEQUENCE</scope>
    <source>
        <strain evidence="10">Huo1</strain>
        <tissue evidence="10">Leaf</tissue>
    </source>
</reference>
<dbReference type="Proteomes" id="UP000298416">
    <property type="component" value="Unassembled WGS sequence"/>
</dbReference>
<dbReference type="PROSITE" id="PS50088">
    <property type="entry name" value="ANK_REPEAT"/>
    <property type="match status" value="3"/>
</dbReference>
<feature type="repeat" description="ANK" evidence="7">
    <location>
        <begin position="130"/>
        <end position="154"/>
    </location>
</feature>
<dbReference type="SMART" id="SM00248">
    <property type="entry name" value="ANK"/>
    <property type="match status" value="9"/>
</dbReference>
<keyword evidence="5 7" id="KW-0040">ANK repeat</keyword>
<evidence type="ECO:0000256" key="7">
    <source>
        <dbReference type="PROSITE-ProRule" id="PRU00023"/>
    </source>
</evidence>
<organism evidence="10">
    <name type="scientific">Salvia splendens</name>
    <name type="common">Scarlet sage</name>
    <dbReference type="NCBI Taxonomy" id="180675"/>
    <lineage>
        <taxon>Eukaryota</taxon>
        <taxon>Viridiplantae</taxon>
        <taxon>Streptophyta</taxon>
        <taxon>Embryophyta</taxon>
        <taxon>Tracheophyta</taxon>
        <taxon>Spermatophyta</taxon>
        <taxon>Magnoliopsida</taxon>
        <taxon>eudicotyledons</taxon>
        <taxon>Gunneridae</taxon>
        <taxon>Pentapetalae</taxon>
        <taxon>asterids</taxon>
        <taxon>lamiids</taxon>
        <taxon>Lamiales</taxon>
        <taxon>Lamiaceae</taxon>
        <taxon>Nepetoideae</taxon>
        <taxon>Mentheae</taxon>
        <taxon>Salviinae</taxon>
        <taxon>Salvia</taxon>
        <taxon>Salvia subgen. Calosphace</taxon>
        <taxon>core Calosphace</taxon>
    </lineage>
</organism>
<feature type="domain" description="PGG" evidence="9">
    <location>
        <begin position="427"/>
        <end position="536"/>
    </location>
</feature>
<evidence type="ECO:0000259" key="9">
    <source>
        <dbReference type="Pfam" id="PF13962"/>
    </source>
</evidence>
<dbReference type="SUPFAM" id="SSF48403">
    <property type="entry name" value="Ankyrin repeat"/>
    <property type="match status" value="1"/>
</dbReference>
<dbReference type="InterPro" id="IPR026961">
    <property type="entry name" value="PGG_dom"/>
</dbReference>
<evidence type="ECO:0000313" key="11">
    <source>
        <dbReference type="Proteomes" id="UP000298416"/>
    </source>
</evidence>
<evidence type="ECO:0000256" key="2">
    <source>
        <dbReference type="ARBA" id="ARBA00022692"/>
    </source>
</evidence>
<feature type="repeat" description="ANK" evidence="7">
    <location>
        <begin position="94"/>
        <end position="116"/>
    </location>
</feature>
<dbReference type="Pfam" id="PF13962">
    <property type="entry name" value="PGG"/>
    <property type="match status" value="1"/>
</dbReference>
<dbReference type="PANTHER" id="PTHR24186">
    <property type="entry name" value="PROTEIN PHOSPHATASE 1 REGULATORY SUBUNIT"/>
    <property type="match status" value="1"/>
</dbReference>
<reference evidence="10" key="2">
    <citation type="submission" date="2020-08" db="EMBL/GenBank/DDBJ databases">
        <title>Plant Genome Project.</title>
        <authorList>
            <person name="Zhang R.-G."/>
        </authorList>
    </citation>
    <scope>NUCLEOTIDE SEQUENCE</scope>
    <source>
        <strain evidence="10">Huo1</strain>
        <tissue evidence="10">Leaf</tissue>
    </source>
</reference>
<protein>
    <recommendedName>
        <fullName evidence="9">PGG domain-containing protein</fullName>
    </recommendedName>
</protein>
<accession>A0A8X8VZD4</accession>
<evidence type="ECO:0000256" key="3">
    <source>
        <dbReference type="ARBA" id="ARBA00022737"/>
    </source>
</evidence>
<feature type="transmembrane region" description="Helical" evidence="8">
    <location>
        <begin position="542"/>
        <end position="568"/>
    </location>
</feature>